<dbReference type="EMBL" id="MIGC01002674">
    <property type="protein sequence ID" value="PHJ20599.1"/>
    <property type="molecule type" value="Genomic_DNA"/>
</dbReference>
<feature type="compositionally biased region" description="Polar residues" evidence="3">
    <location>
        <begin position="25"/>
        <end position="43"/>
    </location>
</feature>
<accession>A0A2C6KUR8</accession>
<gene>
    <name evidence="4" type="ORF">CSUI_005553</name>
</gene>
<protein>
    <recommendedName>
        <fullName evidence="2">Protein FAM221A</fullName>
    </recommendedName>
</protein>
<dbReference type="VEuPathDB" id="ToxoDB:CSUI_005553"/>
<dbReference type="GeneID" id="94428936"/>
<sequence length="233" mass="25911">MSSGFAGRSLERQGSSLATSCSHVTENSRSVPASFPDDNQVTVTRKEGKVTGGASRSFLPPLSLKGQWNCDTCQKTCLVIREECRCLCGHRLKEHTKGLSDRPDSSRFACANGKCKCRDFYYIVAEGAWILRCKHKHIEHDPVTFKCTRTTCNCTKFDSPWVCNCNHPWKAHKQIMAKPALRSGSSLLSQQPASLDMASDLLEIGKEVNNLDDIRRDPLAGSEPVTSHRQDPR</sequence>
<dbReference type="PANTHER" id="PTHR31214:SF2">
    <property type="entry name" value="PROTEIN FAM221A"/>
    <property type="match status" value="1"/>
</dbReference>
<evidence type="ECO:0000313" key="5">
    <source>
        <dbReference type="Proteomes" id="UP000221165"/>
    </source>
</evidence>
<comment type="similarity">
    <text evidence="1">Belongs to the FAM221 family.</text>
</comment>
<keyword evidence="5" id="KW-1185">Reference proteome</keyword>
<evidence type="ECO:0000256" key="3">
    <source>
        <dbReference type="SAM" id="MobiDB-lite"/>
    </source>
</evidence>
<organism evidence="4 5">
    <name type="scientific">Cystoisospora suis</name>
    <dbReference type="NCBI Taxonomy" id="483139"/>
    <lineage>
        <taxon>Eukaryota</taxon>
        <taxon>Sar</taxon>
        <taxon>Alveolata</taxon>
        <taxon>Apicomplexa</taxon>
        <taxon>Conoidasida</taxon>
        <taxon>Coccidia</taxon>
        <taxon>Eucoccidiorida</taxon>
        <taxon>Eimeriorina</taxon>
        <taxon>Sarcocystidae</taxon>
        <taxon>Cystoisospora</taxon>
    </lineage>
</organism>
<dbReference type="OrthoDB" id="330199at2759"/>
<comment type="caution">
    <text evidence="4">The sequence shown here is derived from an EMBL/GenBank/DDBJ whole genome shotgun (WGS) entry which is preliminary data.</text>
</comment>
<dbReference type="RefSeq" id="XP_067922286.1">
    <property type="nucleotide sequence ID" value="XM_068065725.1"/>
</dbReference>
<dbReference type="InterPro" id="IPR026755">
    <property type="entry name" value="Fam221a/b"/>
</dbReference>
<name>A0A2C6KUR8_9APIC</name>
<dbReference type="Proteomes" id="UP000221165">
    <property type="component" value="Unassembled WGS sequence"/>
</dbReference>
<dbReference type="AlphaFoldDB" id="A0A2C6KUR8"/>
<evidence type="ECO:0000313" key="4">
    <source>
        <dbReference type="EMBL" id="PHJ20599.1"/>
    </source>
</evidence>
<feature type="region of interest" description="Disordered" evidence="3">
    <location>
        <begin position="25"/>
        <end position="54"/>
    </location>
</feature>
<proteinExistence type="inferred from homology"/>
<dbReference type="PANTHER" id="PTHR31214">
    <property type="entry name" value="PROTEIN FAM221A-RELATED"/>
    <property type="match status" value="1"/>
</dbReference>
<feature type="region of interest" description="Disordered" evidence="3">
    <location>
        <begin position="213"/>
        <end position="233"/>
    </location>
</feature>
<dbReference type="Pfam" id="PF14753">
    <property type="entry name" value="FAM221"/>
    <property type="match status" value="1"/>
</dbReference>
<reference evidence="4 5" key="1">
    <citation type="journal article" date="2017" name="Int. J. Parasitol.">
        <title>The genome of the protozoan parasite Cystoisospora suis and a reverse vaccinology approach to identify vaccine candidates.</title>
        <authorList>
            <person name="Palmieri N."/>
            <person name="Shrestha A."/>
            <person name="Ruttkowski B."/>
            <person name="Beck T."/>
            <person name="Vogl C."/>
            <person name="Tomley F."/>
            <person name="Blake D.P."/>
            <person name="Joachim A."/>
        </authorList>
    </citation>
    <scope>NUCLEOTIDE SEQUENCE [LARGE SCALE GENOMIC DNA]</scope>
    <source>
        <strain evidence="4 5">Wien I</strain>
    </source>
</reference>
<evidence type="ECO:0000256" key="1">
    <source>
        <dbReference type="ARBA" id="ARBA00011026"/>
    </source>
</evidence>
<evidence type="ECO:0000256" key="2">
    <source>
        <dbReference type="ARBA" id="ARBA00039630"/>
    </source>
</evidence>